<dbReference type="GO" id="GO:0004386">
    <property type="term" value="F:helicase activity"/>
    <property type="evidence" value="ECO:0007669"/>
    <property type="project" value="UniProtKB-KW"/>
</dbReference>
<proteinExistence type="predicted"/>
<name>A0A2P2K955_RHIMU</name>
<keyword evidence="1" id="KW-0547">Nucleotide-binding</keyword>
<evidence type="ECO:0000313" key="1">
    <source>
        <dbReference type="EMBL" id="MBX02285.1"/>
    </source>
</evidence>
<dbReference type="EMBL" id="GGEC01021801">
    <property type="protein sequence ID" value="MBX02285.1"/>
    <property type="molecule type" value="Transcribed_RNA"/>
</dbReference>
<keyword evidence="1" id="KW-0378">Hydrolase</keyword>
<protein>
    <submittedName>
        <fullName evidence="1">DEAD-box ATP-dependent RNA helicase 46 isoform X5</fullName>
    </submittedName>
</protein>
<keyword evidence="1" id="KW-0347">Helicase</keyword>
<reference evidence="1" key="1">
    <citation type="submission" date="2018-02" db="EMBL/GenBank/DDBJ databases">
        <title>Rhizophora mucronata_Transcriptome.</title>
        <authorList>
            <person name="Meera S.P."/>
            <person name="Sreeshan A."/>
            <person name="Augustine A."/>
        </authorList>
    </citation>
    <scope>NUCLEOTIDE SEQUENCE</scope>
    <source>
        <tissue evidence="1">Leaf</tissue>
    </source>
</reference>
<sequence>MSPMSPGTHGDAFSGAEQVTAVVNAESTLLEAPADQSLQSVQET</sequence>
<organism evidence="1">
    <name type="scientific">Rhizophora mucronata</name>
    <name type="common">Asiatic mangrove</name>
    <dbReference type="NCBI Taxonomy" id="61149"/>
    <lineage>
        <taxon>Eukaryota</taxon>
        <taxon>Viridiplantae</taxon>
        <taxon>Streptophyta</taxon>
        <taxon>Embryophyta</taxon>
        <taxon>Tracheophyta</taxon>
        <taxon>Spermatophyta</taxon>
        <taxon>Magnoliopsida</taxon>
        <taxon>eudicotyledons</taxon>
        <taxon>Gunneridae</taxon>
        <taxon>Pentapetalae</taxon>
        <taxon>rosids</taxon>
        <taxon>fabids</taxon>
        <taxon>Malpighiales</taxon>
        <taxon>Rhizophoraceae</taxon>
        <taxon>Rhizophora</taxon>
    </lineage>
</organism>
<accession>A0A2P2K955</accession>
<dbReference type="AlphaFoldDB" id="A0A2P2K955"/>
<keyword evidence="1" id="KW-0067">ATP-binding</keyword>